<accession>A0A222YUB5</accession>
<gene>
    <name evidence="1" type="ORF">SEA_MILDRED21_202</name>
</gene>
<evidence type="ECO:0000313" key="1">
    <source>
        <dbReference type="EMBL" id="ASR75564.1"/>
    </source>
</evidence>
<dbReference type="EMBL" id="MF155946">
    <property type="protein sequence ID" value="ASR75564.1"/>
    <property type="molecule type" value="Genomic_DNA"/>
</dbReference>
<protein>
    <submittedName>
        <fullName evidence="1">Uncharacterized protein</fullName>
    </submittedName>
</protein>
<reference evidence="1 2" key="1">
    <citation type="submission" date="2017-05" db="EMBL/GenBank/DDBJ databases">
        <authorList>
            <person name="Chapman J."/>
            <person name="Chang C."/>
            <person name="Suresh T."/>
            <person name="Shishido T.C."/>
            <person name="Bindert I."/>
            <person name="Shaffer C.D."/>
            <person name="Weston-Hafer K.A."/>
            <person name="Russell D.A."/>
            <person name="Pope W.H."/>
            <person name="Jacobs-Sera D."/>
            <person name="Hendrix R.W."/>
            <person name="Hatfull G.F."/>
        </authorList>
    </citation>
    <scope>NUCLEOTIDE SEQUENCE [LARGE SCALE GENOMIC DNA]</scope>
</reference>
<evidence type="ECO:0000313" key="2">
    <source>
        <dbReference type="Proteomes" id="UP000223009"/>
    </source>
</evidence>
<dbReference type="Proteomes" id="UP000223009">
    <property type="component" value="Segment"/>
</dbReference>
<proteinExistence type="predicted"/>
<organism evidence="1 2">
    <name type="scientific">Streptomyces phage Mildred21</name>
    <dbReference type="NCBI Taxonomy" id="2023959"/>
    <lineage>
        <taxon>Viruses</taxon>
        <taxon>Duplodnaviria</taxon>
        <taxon>Heunggongvirae</taxon>
        <taxon>Uroviricota</taxon>
        <taxon>Caudoviricetes</taxon>
        <taxon>Stanwilliamsviridae</taxon>
        <taxon>Boydwoodruffvirinae</taxon>
        <taxon>Samistivirus</taxon>
        <taxon>Samistivirus mildred21</taxon>
    </lineage>
</organism>
<sequence>MKWLKLLQKKENSQEQPENPGISIDDILNIPGIDDEIDRCVCAEDFLALLEKHR</sequence>
<keyword evidence="2" id="KW-1185">Reference proteome</keyword>
<name>A0A222YUB5_9CAUD</name>